<dbReference type="PANTHER" id="PTHR24339:SF30">
    <property type="entry name" value="LATERAL MUSCLES SCARCER, ISOFORM B"/>
    <property type="match status" value="1"/>
</dbReference>
<comment type="subcellular location">
    <subcellularLocation>
        <location evidence="1 5 6">Nucleus</location>
    </subcellularLocation>
</comment>
<dbReference type="OrthoDB" id="6159439at2759"/>
<evidence type="ECO:0000256" key="3">
    <source>
        <dbReference type="ARBA" id="ARBA00023155"/>
    </source>
</evidence>
<dbReference type="PROSITE" id="PS50071">
    <property type="entry name" value="HOMEOBOX_2"/>
    <property type="match status" value="1"/>
</dbReference>
<evidence type="ECO:0000256" key="8">
    <source>
        <dbReference type="SAM" id="Phobius"/>
    </source>
</evidence>
<accession>A0A8S1C6F3</accession>
<organism evidence="10 11">
    <name type="scientific">Cloeon dipterum</name>
    <dbReference type="NCBI Taxonomy" id="197152"/>
    <lineage>
        <taxon>Eukaryota</taxon>
        <taxon>Metazoa</taxon>
        <taxon>Ecdysozoa</taxon>
        <taxon>Arthropoda</taxon>
        <taxon>Hexapoda</taxon>
        <taxon>Insecta</taxon>
        <taxon>Pterygota</taxon>
        <taxon>Palaeoptera</taxon>
        <taxon>Ephemeroptera</taxon>
        <taxon>Pisciforma</taxon>
        <taxon>Baetidae</taxon>
        <taxon>Cloeon</taxon>
    </lineage>
</organism>
<evidence type="ECO:0000313" key="10">
    <source>
        <dbReference type="EMBL" id="CAB3361295.1"/>
    </source>
</evidence>
<dbReference type="InterPro" id="IPR009057">
    <property type="entry name" value="Homeodomain-like_sf"/>
</dbReference>
<dbReference type="Proteomes" id="UP000494165">
    <property type="component" value="Unassembled WGS sequence"/>
</dbReference>
<dbReference type="Pfam" id="PF00046">
    <property type="entry name" value="Homeodomain"/>
    <property type="match status" value="1"/>
</dbReference>
<dbReference type="SUPFAM" id="SSF46689">
    <property type="entry name" value="Homeodomain-like"/>
    <property type="match status" value="1"/>
</dbReference>
<feature type="DNA-binding region" description="Homeobox" evidence="5">
    <location>
        <begin position="121"/>
        <end position="180"/>
    </location>
</feature>
<dbReference type="InterPro" id="IPR001356">
    <property type="entry name" value="HD"/>
</dbReference>
<keyword evidence="8" id="KW-1133">Transmembrane helix</keyword>
<keyword evidence="2 5" id="KW-0238">DNA-binding</keyword>
<evidence type="ECO:0000256" key="1">
    <source>
        <dbReference type="ARBA" id="ARBA00004123"/>
    </source>
</evidence>
<dbReference type="GO" id="GO:0007420">
    <property type="term" value="P:brain development"/>
    <property type="evidence" value="ECO:0007669"/>
    <property type="project" value="TreeGrafter"/>
</dbReference>
<evidence type="ECO:0000259" key="9">
    <source>
        <dbReference type="PROSITE" id="PS50071"/>
    </source>
</evidence>
<protein>
    <recommendedName>
        <fullName evidence="9">Homeobox domain-containing protein</fullName>
    </recommendedName>
</protein>
<keyword evidence="8" id="KW-0472">Membrane</keyword>
<feature type="region of interest" description="Disordered" evidence="7">
    <location>
        <begin position="83"/>
        <end position="126"/>
    </location>
</feature>
<reference evidence="10 11" key="1">
    <citation type="submission" date="2020-04" db="EMBL/GenBank/DDBJ databases">
        <authorList>
            <person name="Alioto T."/>
            <person name="Alioto T."/>
            <person name="Gomez Garrido J."/>
        </authorList>
    </citation>
    <scope>NUCLEOTIDE SEQUENCE [LARGE SCALE GENOMIC DNA]</scope>
</reference>
<name>A0A8S1C6F3_9INSE</name>
<dbReference type="GO" id="GO:0005634">
    <property type="term" value="C:nucleus"/>
    <property type="evidence" value="ECO:0007669"/>
    <property type="project" value="UniProtKB-SubCell"/>
</dbReference>
<gene>
    <name evidence="10" type="ORF">CLODIP_2_CD11439</name>
</gene>
<evidence type="ECO:0000313" key="11">
    <source>
        <dbReference type="Proteomes" id="UP000494165"/>
    </source>
</evidence>
<feature type="domain" description="Homeobox" evidence="9">
    <location>
        <begin position="119"/>
        <end position="179"/>
    </location>
</feature>
<dbReference type="PRINTS" id="PR00024">
    <property type="entry name" value="HOMEOBOX"/>
</dbReference>
<feature type="compositionally biased region" description="Basic and acidic residues" evidence="7">
    <location>
        <begin position="105"/>
        <end position="121"/>
    </location>
</feature>
<dbReference type="InterPro" id="IPR050877">
    <property type="entry name" value="EMX-VAX-Noto_Homeobox_TFs"/>
</dbReference>
<dbReference type="SMART" id="SM00389">
    <property type="entry name" value="HOX"/>
    <property type="match status" value="1"/>
</dbReference>
<evidence type="ECO:0000256" key="2">
    <source>
        <dbReference type="ARBA" id="ARBA00023125"/>
    </source>
</evidence>
<evidence type="ECO:0000256" key="4">
    <source>
        <dbReference type="ARBA" id="ARBA00023242"/>
    </source>
</evidence>
<dbReference type="CDD" id="cd00086">
    <property type="entry name" value="homeodomain"/>
    <property type="match status" value="1"/>
</dbReference>
<keyword evidence="8" id="KW-0812">Transmembrane</keyword>
<feature type="transmembrane region" description="Helical" evidence="8">
    <location>
        <begin position="14"/>
        <end position="32"/>
    </location>
</feature>
<dbReference type="GO" id="GO:0000981">
    <property type="term" value="F:DNA-binding transcription factor activity, RNA polymerase II-specific"/>
    <property type="evidence" value="ECO:0007669"/>
    <property type="project" value="InterPro"/>
</dbReference>
<sequence length="293" mass="32606">MCCQTLQPLNSQSLLAFCVVQLIFVLNSLLIGSGMSSSRDSFSIAHLLARPQPVCPADSSGLQPPPYLSQGQYLQTRTLVGEEAHGVDSTSPSIGADSEESCTAEDDRMSSPTSKESDERKKRPRTAFTATQIKALEAEFERNKYLSVSKRLHLSRTLHLTETQIKIWFQNRRTKWKRKYTNDLELVAQQYYSALGVAAPRPLFLGDRLWFFNYPPVPSGPFLHSGQVVPPSQGLPLGYMHPPPHGPPSPATGLLQEHYMMGQSPGPQVPPFLQRFEPDFNQHQVAGTSRDQS</sequence>
<dbReference type="GO" id="GO:0000978">
    <property type="term" value="F:RNA polymerase II cis-regulatory region sequence-specific DNA binding"/>
    <property type="evidence" value="ECO:0007669"/>
    <property type="project" value="TreeGrafter"/>
</dbReference>
<keyword evidence="3 5" id="KW-0371">Homeobox</keyword>
<keyword evidence="11" id="KW-1185">Reference proteome</keyword>
<dbReference type="InterPro" id="IPR020479">
    <property type="entry name" value="HD_metazoa"/>
</dbReference>
<dbReference type="GO" id="GO:0030182">
    <property type="term" value="P:neuron differentiation"/>
    <property type="evidence" value="ECO:0007669"/>
    <property type="project" value="TreeGrafter"/>
</dbReference>
<dbReference type="PROSITE" id="PS00027">
    <property type="entry name" value="HOMEOBOX_1"/>
    <property type="match status" value="1"/>
</dbReference>
<evidence type="ECO:0000256" key="7">
    <source>
        <dbReference type="SAM" id="MobiDB-lite"/>
    </source>
</evidence>
<proteinExistence type="predicted"/>
<evidence type="ECO:0000256" key="6">
    <source>
        <dbReference type="RuleBase" id="RU000682"/>
    </source>
</evidence>
<dbReference type="AlphaFoldDB" id="A0A8S1C6F3"/>
<dbReference type="PANTHER" id="PTHR24339">
    <property type="entry name" value="HOMEOBOX PROTEIN EMX-RELATED"/>
    <property type="match status" value="1"/>
</dbReference>
<dbReference type="EMBL" id="CADEPI010000005">
    <property type="protein sequence ID" value="CAB3361295.1"/>
    <property type="molecule type" value="Genomic_DNA"/>
</dbReference>
<keyword evidence="4 5" id="KW-0539">Nucleus</keyword>
<evidence type="ECO:0000256" key="5">
    <source>
        <dbReference type="PROSITE-ProRule" id="PRU00108"/>
    </source>
</evidence>
<dbReference type="InterPro" id="IPR017970">
    <property type="entry name" value="Homeobox_CS"/>
</dbReference>
<dbReference type="Gene3D" id="1.10.10.60">
    <property type="entry name" value="Homeodomain-like"/>
    <property type="match status" value="1"/>
</dbReference>
<comment type="caution">
    <text evidence="10">The sequence shown here is derived from an EMBL/GenBank/DDBJ whole genome shotgun (WGS) entry which is preliminary data.</text>
</comment>